<protein>
    <recommendedName>
        <fullName evidence="3">DUF7870 domain-containing protein</fullName>
    </recommendedName>
</protein>
<feature type="region of interest" description="Disordered" evidence="2">
    <location>
        <begin position="107"/>
        <end position="134"/>
    </location>
</feature>
<dbReference type="Proteomes" id="UP000239757">
    <property type="component" value="Unassembled WGS sequence"/>
</dbReference>
<reference evidence="4 5" key="1">
    <citation type="submission" date="2015-01" db="EMBL/GenBank/DDBJ databases">
        <title>Genome of allotetraploid Gossypium barbadense reveals genomic plasticity and fiber elongation in cotton evolution.</title>
        <authorList>
            <person name="Chen X."/>
            <person name="Liu X."/>
            <person name="Zhao B."/>
            <person name="Zheng H."/>
            <person name="Hu Y."/>
            <person name="Lu G."/>
            <person name="Yang C."/>
            <person name="Chen J."/>
            <person name="Shan C."/>
            <person name="Zhang L."/>
            <person name="Zhou Y."/>
            <person name="Wang L."/>
            <person name="Guo W."/>
            <person name="Bai Y."/>
            <person name="Ruan J."/>
            <person name="Shangguan X."/>
            <person name="Mao Y."/>
            <person name="Jiang J."/>
            <person name="Zhu Y."/>
            <person name="Lei J."/>
            <person name="Kang H."/>
            <person name="Chen S."/>
            <person name="He X."/>
            <person name="Wang R."/>
            <person name="Wang Y."/>
            <person name="Chen J."/>
            <person name="Wang L."/>
            <person name="Yu S."/>
            <person name="Wang B."/>
            <person name="Wei J."/>
            <person name="Song S."/>
            <person name="Lu X."/>
            <person name="Gao Z."/>
            <person name="Gu W."/>
            <person name="Deng X."/>
            <person name="Ma D."/>
            <person name="Wang S."/>
            <person name="Liang W."/>
            <person name="Fang L."/>
            <person name="Cai C."/>
            <person name="Zhu X."/>
            <person name="Zhou B."/>
            <person name="Zhang Y."/>
            <person name="Chen Z."/>
            <person name="Xu S."/>
            <person name="Zhu R."/>
            <person name="Wang S."/>
            <person name="Zhang T."/>
            <person name="Zhao G."/>
        </authorList>
    </citation>
    <scope>NUCLEOTIDE SEQUENCE [LARGE SCALE GENOMIC DNA]</scope>
    <source>
        <strain evidence="5">cv. Xinhai21</strain>
        <tissue evidence="4">Leaf</tissue>
    </source>
</reference>
<evidence type="ECO:0000259" key="3">
    <source>
        <dbReference type="Pfam" id="PF25276"/>
    </source>
</evidence>
<dbReference type="InterPro" id="IPR036322">
    <property type="entry name" value="WD40_repeat_dom_sf"/>
</dbReference>
<dbReference type="PANTHER" id="PTHR47291">
    <property type="entry name" value="PEPTIDE UPSTREAM PROTEIN"/>
    <property type="match status" value="1"/>
</dbReference>
<dbReference type="Gene3D" id="2.130.10.10">
    <property type="entry name" value="YVTN repeat-like/Quinoprotein amine dehydrogenase"/>
    <property type="match status" value="1"/>
</dbReference>
<dbReference type="AlphaFoldDB" id="A0A2P5YBU4"/>
<evidence type="ECO:0000256" key="2">
    <source>
        <dbReference type="SAM" id="MobiDB-lite"/>
    </source>
</evidence>
<dbReference type="EMBL" id="KZ663394">
    <property type="protein sequence ID" value="PPS13070.1"/>
    <property type="molecule type" value="Genomic_DNA"/>
</dbReference>
<dbReference type="Pfam" id="PF00400">
    <property type="entry name" value="WD40"/>
    <property type="match status" value="2"/>
</dbReference>
<dbReference type="InterPro" id="IPR015943">
    <property type="entry name" value="WD40/YVTN_repeat-like_dom_sf"/>
</dbReference>
<feature type="domain" description="DUF7870" evidence="3">
    <location>
        <begin position="1016"/>
        <end position="1092"/>
    </location>
</feature>
<gene>
    <name evidence="4" type="ORF">GOBAR_AA07560</name>
</gene>
<feature type="compositionally biased region" description="Polar residues" evidence="2">
    <location>
        <begin position="8"/>
        <end position="22"/>
    </location>
</feature>
<keyword evidence="1" id="KW-0853">WD repeat</keyword>
<feature type="region of interest" description="Disordered" evidence="2">
    <location>
        <begin position="470"/>
        <end position="491"/>
    </location>
</feature>
<accession>A0A2P5YBU4</accession>
<dbReference type="OrthoDB" id="3367at2759"/>
<dbReference type="InterPro" id="IPR057192">
    <property type="entry name" value="DUF7870"/>
</dbReference>
<organism evidence="4 5">
    <name type="scientific">Gossypium barbadense</name>
    <name type="common">Sea Island cotton</name>
    <name type="synonym">Hibiscus barbadensis</name>
    <dbReference type="NCBI Taxonomy" id="3634"/>
    <lineage>
        <taxon>Eukaryota</taxon>
        <taxon>Viridiplantae</taxon>
        <taxon>Streptophyta</taxon>
        <taxon>Embryophyta</taxon>
        <taxon>Tracheophyta</taxon>
        <taxon>Spermatophyta</taxon>
        <taxon>Magnoliopsida</taxon>
        <taxon>eudicotyledons</taxon>
        <taxon>Gunneridae</taxon>
        <taxon>Pentapetalae</taxon>
        <taxon>rosids</taxon>
        <taxon>malvids</taxon>
        <taxon>Malvales</taxon>
        <taxon>Malvaceae</taxon>
        <taxon>Malvoideae</taxon>
        <taxon>Gossypium</taxon>
    </lineage>
</organism>
<evidence type="ECO:0000313" key="5">
    <source>
        <dbReference type="Proteomes" id="UP000239757"/>
    </source>
</evidence>
<feature type="region of interest" description="Disordered" evidence="2">
    <location>
        <begin position="1"/>
        <end position="24"/>
    </location>
</feature>
<proteinExistence type="predicted"/>
<dbReference type="SUPFAM" id="SSF50978">
    <property type="entry name" value="WD40 repeat-like"/>
    <property type="match status" value="1"/>
</dbReference>
<dbReference type="InterPro" id="IPR001680">
    <property type="entry name" value="WD40_rpt"/>
</dbReference>
<dbReference type="SMART" id="SM00320">
    <property type="entry name" value="WD40"/>
    <property type="match status" value="5"/>
</dbReference>
<dbReference type="PANTHER" id="PTHR47291:SF1">
    <property type="entry name" value="PEPTIDE UPSTREAM PROTEIN"/>
    <property type="match status" value="1"/>
</dbReference>
<dbReference type="Pfam" id="PF25276">
    <property type="entry name" value="DUF7870"/>
    <property type="match status" value="1"/>
</dbReference>
<feature type="compositionally biased region" description="Low complexity" evidence="2">
    <location>
        <begin position="110"/>
        <end position="134"/>
    </location>
</feature>
<name>A0A2P5YBU4_GOSBA</name>
<dbReference type="PROSITE" id="PS50082">
    <property type="entry name" value="WD_REPEATS_2"/>
    <property type="match status" value="1"/>
</dbReference>
<evidence type="ECO:0000256" key="1">
    <source>
        <dbReference type="PROSITE-ProRule" id="PRU00221"/>
    </source>
</evidence>
<feature type="repeat" description="WD" evidence="1">
    <location>
        <begin position="365"/>
        <end position="406"/>
    </location>
</feature>
<evidence type="ECO:0000313" key="4">
    <source>
        <dbReference type="EMBL" id="PPS13070.1"/>
    </source>
</evidence>
<sequence>MINKANGMISTPSSSANAQSPGLKTYLKTPEGRYKLHYEKTYPSGLLHYSHGKTVTQVTLAHLKEKPAPSTPTASSSSFTASSGVKSAAARWLGAGNGSRALSFVGGNGSSKSASSAGRIGSLGSSSPSNSTTNTNFDGKGTYLIFNVSDSIFISDLNSQDKDPIKSIHFSNSNPVCHAFDQDAKNGHDLLIGLNSGDVYSVSLRQQLQDVGKKLVGAQHYNKDGSVNNRQDLDYYILSACSYFLEVVTWVTLLDLYVLVLGCCKDRFHCTSIAWIPGGDGAFVVAHADGNIKCHDSLDIGHDRTCLGTIIGISLTSNPIARWHVCQGSINSIAFSSDGARLATVGRDGYLRVFDYSKEQLVCGGKSYYGALLCCAWSMDGKYILTGGEDDLVQVWSMEDRKVVAWGEGHNSWVSGVAFDSYWSSPNSDGTGETVMYRFGSVGQDTQLLLWDLEMDEIVVPLRRCPPGGSPTYSSGYPPGGSPTFSTGSQSSHWDNVCPLGTLQPAPSIRDVPKISPLVAHRVHTEPLSGLIFTPESVLTVCRQGHIKVWMRPSGAESQSSNSETDKKAIDRAKEVWRKEELPFVPPSTQIRNFLYLPRNPNNTSPEHLPLGRSHYYLAELLMGGNEEILLEMKSRKRVPMKVWLSAQRSTGMRVLLRAFMVAAALSVVPLLQIISGAGPDILYTLSASASCAIGTGSPTSTMFPGKFLFSKVWGSFGPVQCEENKNLTTSVVKELMEKQILSYNAKALCVGKGSMSAVMALKDLGFSDVTGVYRHPCFSLKHKKFVYELDYEDNSYDFVISRDLDKASAPAMLVLEVERVLTPGGIGSMLVGRSGSLIRSVTPISSLLKASSVVHVDYVNGFALIVFKKKLKNGTYFEQYRLPADCRSMANTKPILDNIEPLLEKRPVGFEKTIAYLPEFVNISHKQRMVYIDVGASEHLNSNVTDWFLPSYPVDRKAFHVYFIDHNTSVMLSYVNKPGINFVYYPSLAGNRATSNSEASIDSDDSDPYVEDEGFDFLLWIKETVQNADFVVLKMNAGEVELKILSDLFESGTVCSIDELFLHCSNQAVNRDWMDLFKSLRGTGVYVHQWWGDQ</sequence>